<evidence type="ECO:0000313" key="2">
    <source>
        <dbReference type="Proteomes" id="UP000233556"/>
    </source>
</evidence>
<reference evidence="2" key="1">
    <citation type="submission" date="2017-11" db="EMBL/GenBank/DDBJ databases">
        <authorList>
            <person name="Lima N.C."/>
            <person name="Parody-Merino A.M."/>
            <person name="Battley P.F."/>
            <person name="Fidler A.E."/>
            <person name="Prosdocimi F."/>
        </authorList>
    </citation>
    <scope>NUCLEOTIDE SEQUENCE [LARGE SCALE GENOMIC DNA]</scope>
</reference>
<name>A0A2I0T1W7_LIMLA</name>
<dbReference type="AlphaFoldDB" id="A0A2I0T1W7"/>
<sequence length="79" mass="8655">MVCRKALAYTCYTLEGRDAIEMDLNRLESDAFDIQYGVVVIRLKEGLDISHLQGQKALPPLMALTIGQSVLEPAGTGFV</sequence>
<protein>
    <submittedName>
        <fullName evidence="1">Uncharacterized protein</fullName>
    </submittedName>
</protein>
<keyword evidence="2" id="KW-1185">Reference proteome</keyword>
<dbReference type="Proteomes" id="UP000233556">
    <property type="component" value="Unassembled WGS sequence"/>
</dbReference>
<reference evidence="2" key="2">
    <citation type="submission" date="2017-12" db="EMBL/GenBank/DDBJ databases">
        <title>Genome sequence of the Bar-tailed Godwit (Limosa lapponica baueri).</title>
        <authorList>
            <person name="Lima N.C.B."/>
            <person name="Parody-Merino A.M."/>
            <person name="Battley P.F."/>
            <person name="Fidler A.E."/>
            <person name="Prosdocimi F."/>
        </authorList>
    </citation>
    <scope>NUCLEOTIDE SEQUENCE [LARGE SCALE GENOMIC DNA]</scope>
</reference>
<gene>
    <name evidence="1" type="ORF">llap_21903</name>
</gene>
<accession>A0A2I0T1W7</accession>
<evidence type="ECO:0000313" key="1">
    <source>
        <dbReference type="EMBL" id="PKU27793.1"/>
    </source>
</evidence>
<proteinExistence type="predicted"/>
<dbReference type="EMBL" id="KZ524375">
    <property type="protein sequence ID" value="PKU27793.1"/>
    <property type="molecule type" value="Genomic_DNA"/>
</dbReference>
<organism evidence="1 2">
    <name type="scientific">Limosa lapponica baueri</name>
    <dbReference type="NCBI Taxonomy" id="1758121"/>
    <lineage>
        <taxon>Eukaryota</taxon>
        <taxon>Metazoa</taxon>
        <taxon>Chordata</taxon>
        <taxon>Craniata</taxon>
        <taxon>Vertebrata</taxon>
        <taxon>Euteleostomi</taxon>
        <taxon>Archelosauria</taxon>
        <taxon>Archosauria</taxon>
        <taxon>Dinosauria</taxon>
        <taxon>Saurischia</taxon>
        <taxon>Theropoda</taxon>
        <taxon>Coelurosauria</taxon>
        <taxon>Aves</taxon>
        <taxon>Neognathae</taxon>
        <taxon>Neoaves</taxon>
        <taxon>Charadriiformes</taxon>
        <taxon>Scolopacidae</taxon>
        <taxon>Limosa</taxon>
    </lineage>
</organism>